<dbReference type="OrthoDB" id="1376257at2"/>
<sequence>MGFELRFTDKEITAWGEMGLMKRMLAQWDGLLPLNGIAMCQTKDFSNLEAGGDYDYNTDGN</sequence>
<name>A0A1I0CUY4_9PROT</name>
<dbReference type="Proteomes" id="UP000199345">
    <property type="component" value="Unassembled WGS sequence"/>
</dbReference>
<reference evidence="2" key="1">
    <citation type="submission" date="2016-10" db="EMBL/GenBank/DDBJ databases">
        <authorList>
            <person name="Varghese N."/>
            <person name="Submissions S."/>
        </authorList>
    </citation>
    <scope>NUCLEOTIDE SEQUENCE [LARGE SCALE GENOMIC DNA]</scope>
    <source>
        <strain evidence="2">Nm71</strain>
    </source>
</reference>
<dbReference type="EMBL" id="FOIA01000016">
    <property type="protein sequence ID" value="SET23637.1"/>
    <property type="molecule type" value="Genomic_DNA"/>
</dbReference>
<organism evidence="1 2">
    <name type="scientific">Nitrosomonas marina</name>
    <dbReference type="NCBI Taxonomy" id="917"/>
    <lineage>
        <taxon>Bacteria</taxon>
        <taxon>Pseudomonadati</taxon>
        <taxon>Pseudomonadota</taxon>
        <taxon>Betaproteobacteria</taxon>
        <taxon>Nitrosomonadales</taxon>
        <taxon>Nitrosomonadaceae</taxon>
        <taxon>Nitrosomonas</taxon>
    </lineage>
</organism>
<keyword evidence="2" id="KW-1185">Reference proteome</keyword>
<gene>
    <name evidence="1" type="ORF">SAMN05216326_11657</name>
</gene>
<dbReference type="AlphaFoldDB" id="A0A1I0CUY4"/>
<proteinExistence type="predicted"/>
<evidence type="ECO:0000313" key="2">
    <source>
        <dbReference type="Proteomes" id="UP000199345"/>
    </source>
</evidence>
<dbReference type="RefSeq" id="WP_090658740.1">
    <property type="nucleotide sequence ID" value="NZ_FOIA01000016.1"/>
</dbReference>
<evidence type="ECO:0000313" key="1">
    <source>
        <dbReference type="EMBL" id="SET23637.1"/>
    </source>
</evidence>
<protein>
    <submittedName>
        <fullName evidence="1">Uncharacterized protein</fullName>
    </submittedName>
</protein>
<accession>A0A1I0CUY4</accession>